<dbReference type="EMBL" id="JBFXLQ010000009">
    <property type="protein sequence ID" value="KAL2869481.1"/>
    <property type="molecule type" value="Genomic_DNA"/>
</dbReference>
<feature type="compositionally biased region" description="Polar residues" evidence="1">
    <location>
        <begin position="235"/>
        <end position="255"/>
    </location>
</feature>
<feature type="compositionally biased region" description="Low complexity" evidence="1">
    <location>
        <begin position="187"/>
        <end position="196"/>
    </location>
</feature>
<feature type="compositionally biased region" description="Low complexity" evidence="1">
    <location>
        <begin position="256"/>
        <end position="265"/>
    </location>
</feature>
<feature type="region of interest" description="Disordered" evidence="1">
    <location>
        <begin position="1"/>
        <end position="73"/>
    </location>
</feature>
<feature type="compositionally biased region" description="Low complexity" evidence="1">
    <location>
        <begin position="369"/>
        <end position="384"/>
    </location>
</feature>
<feature type="compositionally biased region" description="Polar residues" evidence="1">
    <location>
        <begin position="429"/>
        <end position="446"/>
    </location>
</feature>
<sequence length="582" mass="64532">MSVFHFDARSYRPPDENPQGTCRDSDTISIDLERPEHPVSFNRSPASTPVSRPVQLDPYPLSTQTESGMVNNPPLFRPAIPLAKKAFYGRDRWRSCTDGSSMARDNPNRSPTPKRRTPEPDSTNDERLQRLEQAIKHDYPARTDLLELVHSIKLDPKPEREEPHAISSSKSYLDLISGRESAIYTDSSSSPSAAPPNELTLPQSKAPPPMSLQSDPPRDNASEEQKSITKLFKSPAQSETAGTSASWQTAPSSETARAARLADAAPQHYQAALSIEWSGQSQADHSWGRPSSKMRPARSHPEEQETQRHSKSRPFPPPEIQKTKPTTVTSRPESTASCPVRPSDLLNPASPRAKDERQVSDSFVMSQDASAPSGSPGLPTSSPEELSEWHRVGRPDPAADMMPGALLRPFGSDSSFPDFIPPPPHNTALGESSEPQGRTASPSLSREATIPKPTDEHFDREELYFLKLPVWSKSGMRYIVRLPSGHCRFCSRPLSETHFSPLEEPFSLEDGEHSTYSRVTPHRTRGPVFWSLKSMGVNYDPSIASCARCSTVFHSQCIEGLIRNERGNHRRPACPSCKDIWN</sequence>
<feature type="compositionally biased region" description="Basic and acidic residues" evidence="1">
    <location>
        <begin position="299"/>
        <end position="308"/>
    </location>
</feature>
<evidence type="ECO:0008006" key="4">
    <source>
        <dbReference type="Google" id="ProtNLM"/>
    </source>
</evidence>
<feature type="compositionally biased region" description="Polar residues" evidence="1">
    <location>
        <begin position="323"/>
        <end position="337"/>
    </location>
</feature>
<feature type="compositionally biased region" description="Basic and acidic residues" evidence="1">
    <location>
        <begin position="1"/>
        <end position="15"/>
    </location>
</feature>
<feature type="region of interest" description="Disordered" evidence="1">
    <location>
        <begin position="183"/>
        <end position="453"/>
    </location>
</feature>
<feature type="compositionally biased region" description="Polar residues" evidence="1">
    <location>
        <begin position="61"/>
        <end position="70"/>
    </location>
</feature>
<protein>
    <recommendedName>
        <fullName evidence="4">RING-type domain-containing protein</fullName>
    </recommendedName>
</protein>
<dbReference type="Proteomes" id="UP001610432">
    <property type="component" value="Unassembled WGS sequence"/>
</dbReference>
<accession>A0ABR4LY76</accession>
<feature type="compositionally biased region" description="Basic and acidic residues" evidence="1">
    <location>
        <begin position="23"/>
        <end position="37"/>
    </location>
</feature>
<dbReference type="GeneID" id="98147547"/>
<reference evidence="2 3" key="1">
    <citation type="submission" date="2024-07" db="EMBL/GenBank/DDBJ databases">
        <title>Section-level genome sequencing and comparative genomics of Aspergillus sections Usti and Cavernicolus.</title>
        <authorList>
            <consortium name="Lawrence Berkeley National Laboratory"/>
            <person name="Nybo J.L."/>
            <person name="Vesth T.C."/>
            <person name="Theobald S."/>
            <person name="Frisvad J.C."/>
            <person name="Larsen T.O."/>
            <person name="Kjaerboelling I."/>
            <person name="Rothschild-Mancinelli K."/>
            <person name="Lyhne E.K."/>
            <person name="Kogle M.E."/>
            <person name="Barry K."/>
            <person name="Clum A."/>
            <person name="Na H."/>
            <person name="Ledsgaard L."/>
            <person name="Lin J."/>
            <person name="Lipzen A."/>
            <person name="Kuo A."/>
            <person name="Riley R."/>
            <person name="Mondo S."/>
            <person name="Labutti K."/>
            <person name="Haridas S."/>
            <person name="Pangalinan J."/>
            <person name="Salamov A.A."/>
            <person name="Simmons B.A."/>
            <person name="Magnuson J.K."/>
            <person name="Chen J."/>
            <person name="Drula E."/>
            <person name="Henrissat B."/>
            <person name="Wiebenga A."/>
            <person name="Lubbers R.J."/>
            <person name="Gomes A.C."/>
            <person name="Macurrencykelacurrency M.R."/>
            <person name="Stajich J."/>
            <person name="Grigoriev I.V."/>
            <person name="Mortensen U.H."/>
            <person name="De Vries R.P."/>
            <person name="Baker S.E."/>
            <person name="Andersen M.R."/>
        </authorList>
    </citation>
    <scope>NUCLEOTIDE SEQUENCE [LARGE SCALE GENOMIC DNA]</scope>
    <source>
        <strain evidence="2 3">CBS 449.75</strain>
    </source>
</reference>
<gene>
    <name evidence="2" type="ORF">BJX67DRAFT_379035</name>
</gene>
<dbReference type="Gene3D" id="3.30.40.10">
    <property type="entry name" value="Zinc/RING finger domain, C3HC4 (zinc finger)"/>
    <property type="match status" value="1"/>
</dbReference>
<dbReference type="InterPro" id="IPR013083">
    <property type="entry name" value="Znf_RING/FYVE/PHD"/>
</dbReference>
<name>A0ABR4LY76_9EURO</name>
<feature type="region of interest" description="Disordered" evidence="1">
    <location>
        <begin position="94"/>
        <end position="126"/>
    </location>
</feature>
<feature type="compositionally biased region" description="Polar residues" evidence="1">
    <location>
        <begin position="41"/>
        <end position="50"/>
    </location>
</feature>
<evidence type="ECO:0000256" key="1">
    <source>
        <dbReference type="SAM" id="MobiDB-lite"/>
    </source>
</evidence>
<evidence type="ECO:0000313" key="2">
    <source>
        <dbReference type="EMBL" id="KAL2869481.1"/>
    </source>
</evidence>
<proteinExistence type="predicted"/>
<organism evidence="2 3">
    <name type="scientific">Aspergillus lucknowensis</name>
    <dbReference type="NCBI Taxonomy" id="176173"/>
    <lineage>
        <taxon>Eukaryota</taxon>
        <taxon>Fungi</taxon>
        <taxon>Dikarya</taxon>
        <taxon>Ascomycota</taxon>
        <taxon>Pezizomycotina</taxon>
        <taxon>Eurotiomycetes</taxon>
        <taxon>Eurotiomycetidae</taxon>
        <taxon>Eurotiales</taxon>
        <taxon>Aspergillaceae</taxon>
        <taxon>Aspergillus</taxon>
        <taxon>Aspergillus subgen. Nidulantes</taxon>
    </lineage>
</organism>
<evidence type="ECO:0000313" key="3">
    <source>
        <dbReference type="Proteomes" id="UP001610432"/>
    </source>
</evidence>
<keyword evidence="3" id="KW-1185">Reference proteome</keyword>
<feature type="compositionally biased region" description="Basic and acidic residues" evidence="1">
    <location>
        <begin position="216"/>
        <end position="227"/>
    </location>
</feature>
<comment type="caution">
    <text evidence="2">The sequence shown here is derived from an EMBL/GenBank/DDBJ whole genome shotgun (WGS) entry which is preliminary data.</text>
</comment>
<feature type="compositionally biased region" description="Low complexity" evidence="1">
    <location>
        <begin position="409"/>
        <end position="418"/>
    </location>
</feature>
<dbReference type="RefSeq" id="XP_070888460.1">
    <property type="nucleotide sequence ID" value="XM_071032475.1"/>
</dbReference>
<feature type="compositionally biased region" description="Basic and acidic residues" evidence="1">
    <location>
        <begin position="116"/>
        <end position="126"/>
    </location>
</feature>